<dbReference type="PANTHER" id="PTHR46112:SF3">
    <property type="entry name" value="AMINOPEPTIDASE YPDF"/>
    <property type="match status" value="1"/>
</dbReference>
<accession>A0A8J3IRK4</accession>
<dbReference type="SUPFAM" id="SSF55920">
    <property type="entry name" value="Creatinase/aminopeptidase"/>
    <property type="match status" value="1"/>
</dbReference>
<sequence>MNIQRLDQLRALFAREGYHALLCRMPQHVVMFTGYQPILGNTFCLISLNTAHELEMRLAVPVDEQDMVPQVGIKEVNTFAEETMTYIGTTLDAVRKPLGELLRAAGLNEGAVVGIEGGRSPIIPTYTQVGVTGPETRDLLHLLLLGGEYRDATSLLDELAAIKTEEELAAIRRSEAVACAGFAAARAAIHPGATEADVAAATYAALLRAGYAAPRAYHVQPHVHVMAGPRAAFAYRAFNLTSHASINQGDTVTVQMEIGVNGYWAELTRTFFVGSISEEWRAAHQACVAAQDAALQHIREGASAREVDGAARHVMGQAGFGSAFKHGLGHGFGFQAINHAAAPVLHPASNATLQSGMVHNMEPAVYLDGKGGLRLNDNVAVRRSGNELLSQQLSRDLDWLVVNE</sequence>
<name>A0A8J3IRK4_9CHLR</name>
<dbReference type="AlphaFoldDB" id="A0A8J3IRK4"/>
<dbReference type="InterPro" id="IPR050659">
    <property type="entry name" value="Peptidase_M24B"/>
</dbReference>
<dbReference type="InterPro" id="IPR036005">
    <property type="entry name" value="Creatinase/aminopeptidase-like"/>
</dbReference>
<dbReference type="EMBL" id="BNJK01000001">
    <property type="protein sequence ID" value="GHO97303.1"/>
    <property type="molecule type" value="Genomic_DNA"/>
</dbReference>
<gene>
    <name evidence="2" type="ORF">KSF_073510</name>
</gene>
<evidence type="ECO:0000313" key="3">
    <source>
        <dbReference type="Proteomes" id="UP000597444"/>
    </source>
</evidence>
<evidence type="ECO:0000313" key="2">
    <source>
        <dbReference type="EMBL" id="GHO97303.1"/>
    </source>
</evidence>
<proteinExistence type="predicted"/>
<dbReference type="InterPro" id="IPR000994">
    <property type="entry name" value="Pept_M24"/>
</dbReference>
<feature type="domain" description="Peptidase M24" evidence="1">
    <location>
        <begin position="170"/>
        <end position="382"/>
    </location>
</feature>
<keyword evidence="3" id="KW-1185">Reference proteome</keyword>
<comment type="caution">
    <text evidence="2">The sequence shown here is derived from an EMBL/GenBank/DDBJ whole genome shotgun (WGS) entry which is preliminary data.</text>
</comment>
<dbReference type="Proteomes" id="UP000597444">
    <property type="component" value="Unassembled WGS sequence"/>
</dbReference>
<evidence type="ECO:0000259" key="1">
    <source>
        <dbReference type="Pfam" id="PF00557"/>
    </source>
</evidence>
<dbReference type="PANTHER" id="PTHR46112">
    <property type="entry name" value="AMINOPEPTIDASE"/>
    <property type="match status" value="1"/>
</dbReference>
<dbReference type="RefSeq" id="WP_220207870.1">
    <property type="nucleotide sequence ID" value="NZ_BNJK01000001.1"/>
</dbReference>
<organism evidence="2 3">
    <name type="scientific">Reticulibacter mediterranei</name>
    <dbReference type="NCBI Taxonomy" id="2778369"/>
    <lineage>
        <taxon>Bacteria</taxon>
        <taxon>Bacillati</taxon>
        <taxon>Chloroflexota</taxon>
        <taxon>Ktedonobacteria</taxon>
        <taxon>Ktedonobacterales</taxon>
        <taxon>Reticulibacteraceae</taxon>
        <taxon>Reticulibacter</taxon>
    </lineage>
</organism>
<protein>
    <recommendedName>
        <fullName evidence="1">Peptidase M24 domain-containing protein</fullName>
    </recommendedName>
</protein>
<reference evidence="2" key="1">
    <citation type="submission" date="2020-10" db="EMBL/GenBank/DDBJ databases">
        <title>Taxonomic study of unclassified bacteria belonging to the class Ktedonobacteria.</title>
        <authorList>
            <person name="Yabe S."/>
            <person name="Wang C.M."/>
            <person name="Zheng Y."/>
            <person name="Sakai Y."/>
            <person name="Cavaletti L."/>
            <person name="Monciardini P."/>
            <person name="Donadio S."/>
        </authorList>
    </citation>
    <scope>NUCLEOTIDE SEQUENCE</scope>
    <source>
        <strain evidence="2">ID150040</strain>
    </source>
</reference>
<dbReference type="Pfam" id="PF00557">
    <property type="entry name" value="Peptidase_M24"/>
    <property type="match status" value="1"/>
</dbReference>
<dbReference type="Gene3D" id="3.90.230.10">
    <property type="entry name" value="Creatinase/methionine aminopeptidase superfamily"/>
    <property type="match status" value="1"/>
</dbReference>